<evidence type="ECO:0000256" key="2">
    <source>
        <dbReference type="ARBA" id="ARBA00022679"/>
    </source>
</evidence>
<evidence type="ECO:0000256" key="3">
    <source>
        <dbReference type="ARBA" id="ARBA00023315"/>
    </source>
</evidence>
<dbReference type="GO" id="GO:0006654">
    <property type="term" value="P:phosphatidic acid biosynthetic process"/>
    <property type="evidence" value="ECO:0007669"/>
    <property type="project" value="TreeGrafter"/>
</dbReference>
<dbReference type="SMART" id="SM00563">
    <property type="entry name" value="PlsC"/>
    <property type="match status" value="1"/>
</dbReference>
<keyword evidence="8" id="KW-1185">Reference proteome</keyword>
<name>A0A5S9ILW7_UABAM</name>
<keyword evidence="5" id="KW-0812">Transmembrane</keyword>
<dbReference type="OrthoDB" id="9803035at2"/>
<dbReference type="EMBL" id="AP019860">
    <property type="protein sequence ID" value="BBM82975.1"/>
    <property type="molecule type" value="Genomic_DNA"/>
</dbReference>
<feature type="compositionally biased region" description="Basic and acidic residues" evidence="4">
    <location>
        <begin position="328"/>
        <end position="342"/>
    </location>
</feature>
<gene>
    <name evidence="7" type="ORF">UABAM_01318</name>
</gene>
<feature type="transmembrane region" description="Helical" evidence="5">
    <location>
        <begin position="49"/>
        <end position="72"/>
    </location>
</feature>
<comment type="pathway">
    <text evidence="1">Lipid metabolism.</text>
</comment>
<dbReference type="PANTHER" id="PTHR10434:SF66">
    <property type="entry name" value="PHOSPHOLIPID_GLYCEROL ACYLTRANSFERASE DOMAIN-CONTAINING PROTEIN"/>
    <property type="match status" value="1"/>
</dbReference>
<dbReference type="InterPro" id="IPR002123">
    <property type="entry name" value="Plipid/glycerol_acylTrfase"/>
</dbReference>
<dbReference type="SUPFAM" id="SSF69593">
    <property type="entry name" value="Glycerol-3-phosphate (1)-acyltransferase"/>
    <property type="match status" value="1"/>
</dbReference>
<evidence type="ECO:0000256" key="1">
    <source>
        <dbReference type="ARBA" id="ARBA00005189"/>
    </source>
</evidence>
<dbReference type="KEGG" id="uam:UABAM_01318"/>
<keyword evidence="5" id="KW-0472">Membrane</keyword>
<dbReference type="Proteomes" id="UP000326354">
    <property type="component" value="Chromosome"/>
</dbReference>
<evidence type="ECO:0000313" key="7">
    <source>
        <dbReference type="EMBL" id="BBM82975.1"/>
    </source>
</evidence>
<feature type="region of interest" description="Disordered" evidence="4">
    <location>
        <begin position="304"/>
        <end position="353"/>
    </location>
</feature>
<evidence type="ECO:0000313" key="8">
    <source>
        <dbReference type="Proteomes" id="UP000326354"/>
    </source>
</evidence>
<proteinExistence type="predicted"/>
<dbReference type="PANTHER" id="PTHR10434">
    <property type="entry name" value="1-ACYL-SN-GLYCEROL-3-PHOSPHATE ACYLTRANSFERASE"/>
    <property type="match status" value="1"/>
</dbReference>
<evidence type="ECO:0000259" key="6">
    <source>
        <dbReference type="SMART" id="SM00563"/>
    </source>
</evidence>
<feature type="domain" description="Phospholipid/glycerol acyltransferase" evidence="6">
    <location>
        <begin position="114"/>
        <end position="225"/>
    </location>
</feature>
<keyword evidence="3 7" id="KW-0012">Acyltransferase</keyword>
<protein>
    <submittedName>
        <fullName evidence="7">1-acyl-sn-glycerol-3-phosphate acyltransferase</fullName>
    </submittedName>
</protein>
<dbReference type="CDD" id="cd07989">
    <property type="entry name" value="LPLAT_AGPAT-like"/>
    <property type="match status" value="1"/>
</dbReference>
<accession>A0A5S9ILW7</accession>
<feature type="compositionally biased region" description="Polar residues" evidence="4">
    <location>
        <begin position="312"/>
        <end position="324"/>
    </location>
</feature>
<dbReference type="RefSeq" id="WP_151967200.1">
    <property type="nucleotide sequence ID" value="NZ_AP019860.1"/>
</dbReference>
<keyword evidence="5" id="KW-1133">Transmembrane helix</keyword>
<organism evidence="7 8">
    <name type="scientific">Uabimicrobium amorphum</name>
    <dbReference type="NCBI Taxonomy" id="2596890"/>
    <lineage>
        <taxon>Bacteria</taxon>
        <taxon>Pseudomonadati</taxon>
        <taxon>Planctomycetota</taxon>
        <taxon>Candidatus Uabimicrobiia</taxon>
        <taxon>Candidatus Uabimicrobiales</taxon>
        <taxon>Candidatus Uabimicrobiaceae</taxon>
        <taxon>Candidatus Uabimicrobium</taxon>
    </lineage>
</organism>
<evidence type="ECO:0000256" key="5">
    <source>
        <dbReference type="SAM" id="Phobius"/>
    </source>
</evidence>
<evidence type="ECO:0000256" key="4">
    <source>
        <dbReference type="SAM" id="MobiDB-lite"/>
    </source>
</evidence>
<sequence length="353" mass="40846">MSIHPFYDATTQIGMFFANVYVTTCYMHKTQFLVYIEMVLTMFYLLFKILRFIFCLLDVIIITSITFVCALLPKSINKYFIRRLFRLVCSSFIHLIGRSPHIHEKFQSKLPKQYILISNHPSGYDILLLNAIFPVFPLAKDDVRKWFLLGKIAESAGTIFVTRSDKGSRQASKEACRKATKQGKNVLIYPEGGCFGKHLRPFKYGAFEISMDTNIPILPVYLQYEAENCFEWGDYGLVRHLLNLIKAVNKNAHCYVFNPIYPEGFENAQEYAQYVQKLYTKWEAKYRLVDYIPIPPVVDKNSAEENVKQDVLQESETKSVSQQEVQEDATKNKEEEQAKSEDESTEYATAVTE</sequence>
<reference evidence="7 8" key="1">
    <citation type="submission" date="2019-08" db="EMBL/GenBank/DDBJ databases">
        <title>Complete genome sequence of Candidatus Uab amorphum.</title>
        <authorList>
            <person name="Shiratori T."/>
            <person name="Suzuki S."/>
            <person name="Kakizawa Y."/>
            <person name="Ishida K."/>
        </authorList>
    </citation>
    <scope>NUCLEOTIDE SEQUENCE [LARGE SCALE GENOMIC DNA]</scope>
    <source>
        <strain evidence="7 8">SRT547</strain>
    </source>
</reference>
<dbReference type="AlphaFoldDB" id="A0A5S9ILW7"/>
<keyword evidence="2 7" id="KW-0808">Transferase</keyword>
<dbReference type="GO" id="GO:0003841">
    <property type="term" value="F:1-acylglycerol-3-phosphate O-acyltransferase activity"/>
    <property type="evidence" value="ECO:0007669"/>
    <property type="project" value="TreeGrafter"/>
</dbReference>
<dbReference type="Pfam" id="PF01553">
    <property type="entry name" value="Acyltransferase"/>
    <property type="match status" value="1"/>
</dbReference>